<dbReference type="InterPro" id="IPR012827">
    <property type="entry name" value="Hemerythrin_metal-bd"/>
</dbReference>
<evidence type="ECO:0000313" key="6">
    <source>
        <dbReference type="Proteomes" id="UP001152321"/>
    </source>
</evidence>
<dbReference type="Gene3D" id="1.20.120.50">
    <property type="entry name" value="Hemerythrin-like"/>
    <property type="match status" value="1"/>
</dbReference>
<dbReference type="InterPro" id="IPR050669">
    <property type="entry name" value="Hemerythrin"/>
</dbReference>
<organism evidence="5 6">
    <name type="scientific">Bdellovibrio svalbardensis</name>
    <dbReference type="NCBI Taxonomy" id="2972972"/>
    <lineage>
        <taxon>Bacteria</taxon>
        <taxon>Pseudomonadati</taxon>
        <taxon>Bdellovibrionota</taxon>
        <taxon>Bdellovibrionia</taxon>
        <taxon>Bdellovibrionales</taxon>
        <taxon>Pseudobdellovibrionaceae</taxon>
        <taxon>Bdellovibrio</taxon>
    </lineage>
</organism>
<dbReference type="InterPro" id="IPR035938">
    <property type="entry name" value="Hemerythrin-like_sf"/>
</dbReference>
<evidence type="ECO:0000313" key="5">
    <source>
        <dbReference type="EMBL" id="MDG0818156.1"/>
    </source>
</evidence>
<name>A0ABT6DMQ9_9BACT</name>
<sequence length="139" mass="16315">MSDVYFKWDAAKLSTQVEAMDDEHMILINIMNQLYERHQAEASNEELLLIVKELVLWTGIHCEHEESYFATLPYLQADAHKKVHRDLLDRLKQYHDNFEKTGALDPMFFQFLKTWLTAHIMGIDSKYGEIAVRVLCLAK</sequence>
<dbReference type="PANTHER" id="PTHR37164:SF1">
    <property type="entry name" value="BACTERIOHEMERYTHRIN"/>
    <property type="match status" value="1"/>
</dbReference>
<gene>
    <name evidence="5" type="ORF">NWE73_17365</name>
</gene>
<feature type="domain" description="Hemerythrin-like" evidence="4">
    <location>
        <begin position="17"/>
        <end position="128"/>
    </location>
</feature>
<dbReference type="InterPro" id="IPR012312">
    <property type="entry name" value="Hemerythrin-like"/>
</dbReference>
<dbReference type="NCBIfam" id="NF033749">
    <property type="entry name" value="bact_hemeryth"/>
    <property type="match status" value="1"/>
</dbReference>
<evidence type="ECO:0000256" key="3">
    <source>
        <dbReference type="ARBA" id="ARBA00023004"/>
    </source>
</evidence>
<comment type="caution">
    <text evidence="5">The sequence shown here is derived from an EMBL/GenBank/DDBJ whole genome shotgun (WGS) entry which is preliminary data.</text>
</comment>
<protein>
    <submittedName>
        <fullName evidence="5">Bacteriohemerythrin</fullName>
    </submittedName>
</protein>
<proteinExistence type="inferred from homology"/>
<dbReference type="NCBIfam" id="TIGR02481">
    <property type="entry name" value="hemeryth_dom"/>
    <property type="match status" value="1"/>
</dbReference>
<accession>A0ABT6DMQ9</accession>
<evidence type="ECO:0000256" key="2">
    <source>
        <dbReference type="ARBA" id="ARBA00022723"/>
    </source>
</evidence>
<dbReference type="Pfam" id="PF01814">
    <property type="entry name" value="Hemerythrin"/>
    <property type="match status" value="1"/>
</dbReference>
<keyword evidence="3" id="KW-0408">Iron</keyword>
<dbReference type="Proteomes" id="UP001152321">
    <property type="component" value="Unassembled WGS sequence"/>
</dbReference>
<dbReference type="RefSeq" id="WP_277579631.1">
    <property type="nucleotide sequence ID" value="NZ_JANRMI010000006.1"/>
</dbReference>
<dbReference type="PANTHER" id="PTHR37164">
    <property type="entry name" value="BACTERIOHEMERYTHRIN"/>
    <property type="match status" value="1"/>
</dbReference>
<dbReference type="EMBL" id="JANRMI010000006">
    <property type="protein sequence ID" value="MDG0818156.1"/>
    <property type="molecule type" value="Genomic_DNA"/>
</dbReference>
<comment type="similarity">
    <text evidence="1">Belongs to the hemerythrin family.</text>
</comment>
<keyword evidence="2" id="KW-0479">Metal-binding</keyword>
<keyword evidence="6" id="KW-1185">Reference proteome</keyword>
<evidence type="ECO:0000259" key="4">
    <source>
        <dbReference type="Pfam" id="PF01814"/>
    </source>
</evidence>
<reference evidence="5" key="1">
    <citation type="submission" date="2022-08" db="EMBL/GenBank/DDBJ databases">
        <title>Novel Bdellovibrio Species Isolated from Svalbard: Designation Bdellovibrio svalbardensis.</title>
        <authorList>
            <person name="Mitchell R.J."/>
            <person name="Choi S.Y."/>
        </authorList>
    </citation>
    <scope>NUCLEOTIDE SEQUENCE</scope>
    <source>
        <strain evidence="5">PAP01</strain>
    </source>
</reference>
<dbReference type="SUPFAM" id="SSF47188">
    <property type="entry name" value="Hemerythrin-like"/>
    <property type="match status" value="1"/>
</dbReference>
<evidence type="ECO:0000256" key="1">
    <source>
        <dbReference type="ARBA" id="ARBA00010587"/>
    </source>
</evidence>
<dbReference type="CDD" id="cd12107">
    <property type="entry name" value="Hemerythrin"/>
    <property type="match status" value="1"/>
</dbReference>